<dbReference type="GO" id="GO:0005737">
    <property type="term" value="C:cytoplasm"/>
    <property type="evidence" value="ECO:0007669"/>
    <property type="project" value="TreeGrafter"/>
</dbReference>
<feature type="domain" description="Aminotransferase class V" evidence="12">
    <location>
        <begin position="177"/>
        <end position="433"/>
    </location>
</feature>
<dbReference type="InterPro" id="IPR022278">
    <property type="entry name" value="Pser_aminoTfrase"/>
</dbReference>
<evidence type="ECO:0000256" key="6">
    <source>
        <dbReference type="ARBA" id="ARBA00022605"/>
    </source>
</evidence>
<dbReference type="RefSeq" id="XP_013326566.1">
    <property type="nucleotide sequence ID" value="XM_013471112.1"/>
</dbReference>
<dbReference type="GO" id="GO:0009113">
    <property type="term" value="P:purine nucleobase biosynthetic process"/>
    <property type="evidence" value="ECO:0007669"/>
    <property type="project" value="EnsemblFungi"/>
</dbReference>
<evidence type="ECO:0000256" key="5">
    <source>
        <dbReference type="ARBA" id="ARBA00022576"/>
    </source>
</evidence>
<keyword evidence="9" id="KW-0718">Serine biosynthesis</keyword>
<dbReference type="Proteomes" id="UP000053958">
    <property type="component" value="Unassembled WGS sequence"/>
</dbReference>
<reference evidence="13 14" key="1">
    <citation type="submission" date="2015-04" db="EMBL/GenBank/DDBJ databases">
        <authorList>
            <person name="Heijne W.H."/>
            <person name="Fedorova N.D."/>
            <person name="Nierman W.C."/>
            <person name="Vollebregt A.W."/>
            <person name="Zhao Z."/>
            <person name="Wu L."/>
            <person name="Kumar M."/>
            <person name="Stam H."/>
            <person name="van den Berg M.A."/>
            <person name="Pel H.J."/>
        </authorList>
    </citation>
    <scope>NUCLEOTIDE SEQUENCE [LARGE SCALE GENOMIC DNA]</scope>
    <source>
        <strain evidence="13 14">CBS 393.64</strain>
    </source>
</reference>
<accession>A0A0F4YNY2</accession>
<feature type="domain" description="Aminotransferase class V" evidence="12">
    <location>
        <begin position="9"/>
        <end position="93"/>
    </location>
</feature>
<dbReference type="UniPathway" id="UPA00135">
    <property type="reaction ID" value="UER00197"/>
</dbReference>
<dbReference type="PANTHER" id="PTHR43247">
    <property type="entry name" value="PHOSPHOSERINE AMINOTRANSFERASE"/>
    <property type="match status" value="1"/>
</dbReference>
<dbReference type="STRING" id="1408163.A0A0F4YNY2"/>
<organism evidence="13 14">
    <name type="scientific">Rasamsonia emersonii (strain ATCC 16479 / CBS 393.64 / IMI 116815)</name>
    <dbReference type="NCBI Taxonomy" id="1408163"/>
    <lineage>
        <taxon>Eukaryota</taxon>
        <taxon>Fungi</taxon>
        <taxon>Dikarya</taxon>
        <taxon>Ascomycota</taxon>
        <taxon>Pezizomycotina</taxon>
        <taxon>Eurotiomycetes</taxon>
        <taxon>Eurotiomycetidae</taxon>
        <taxon>Eurotiales</taxon>
        <taxon>Trichocomaceae</taxon>
        <taxon>Rasamsonia</taxon>
    </lineage>
</organism>
<keyword evidence="7 13" id="KW-0808">Transferase</keyword>
<dbReference type="AlphaFoldDB" id="A0A0F4YNY2"/>
<comment type="cofactor">
    <cofactor evidence="1">
        <name>pyridoxal 5'-phosphate</name>
        <dbReference type="ChEBI" id="CHEBI:597326"/>
    </cofactor>
</comment>
<name>A0A0F4YNY2_RASE3</name>
<evidence type="ECO:0000256" key="7">
    <source>
        <dbReference type="ARBA" id="ARBA00022679"/>
    </source>
</evidence>
<dbReference type="FunFam" id="3.90.1150.10:FF:000006">
    <property type="entry name" value="Phosphoserine aminotransferase"/>
    <property type="match status" value="1"/>
</dbReference>
<evidence type="ECO:0000313" key="13">
    <source>
        <dbReference type="EMBL" id="KKA19954.1"/>
    </source>
</evidence>
<dbReference type="InterPro" id="IPR000192">
    <property type="entry name" value="Aminotrans_V_dom"/>
</dbReference>
<dbReference type="OrthoDB" id="1703350at2759"/>
<comment type="caution">
    <text evidence="13">The sequence shown here is derived from an EMBL/GenBank/DDBJ whole genome shotgun (WGS) entry which is preliminary data.</text>
</comment>
<dbReference type="InterPro" id="IPR015424">
    <property type="entry name" value="PyrdxlP-dep_Trfase"/>
</dbReference>
<dbReference type="HAMAP" id="MF_00160">
    <property type="entry name" value="SerC_aminotrans_5"/>
    <property type="match status" value="1"/>
</dbReference>
<evidence type="ECO:0000256" key="8">
    <source>
        <dbReference type="ARBA" id="ARBA00022898"/>
    </source>
</evidence>
<evidence type="ECO:0000256" key="1">
    <source>
        <dbReference type="ARBA" id="ARBA00001933"/>
    </source>
</evidence>
<protein>
    <recommendedName>
        <fullName evidence="4">phosphoserine transaminase</fullName>
        <ecNumber evidence="4">2.6.1.52</ecNumber>
    </recommendedName>
</protein>
<dbReference type="SUPFAM" id="SSF53383">
    <property type="entry name" value="PLP-dependent transferases"/>
    <property type="match status" value="1"/>
</dbReference>
<comment type="catalytic activity">
    <reaction evidence="11">
        <text>O-phospho-L-serine + 2-oxoglutarate = 3-phosphooxypyruvate + L-glutamate</text>
        <dbReference type="Rhea" id="RHEA:14329"/>
        <dbReference type="ChEBI" id="CHEBI:16810"/>
        <dbReference type="ChEBI" id="CHEBI:18110"/>
        <dbReference type="ChEBI" id="CHEBI:29985"/>
        <dbReference type="ChEBI" id="CHEBI:57524"/>
        <dbReference type="EC" id="2.6.1.52"/>
    </reaction>
</comment>
<evidence type="ECO:0000256" key="11">
    <source>
        <dbReference type="ARBA" id="ARBA00049007"/>
    </source>
</evidence>
<dbReference type="Gene3D" id="3.40.640.10">
    <property type="entry name" value="Type I PLP-dependent aspartate aminotransferase-like (Major domain)"/>
    <property type="match status" value="1"/>
</dbReference>
<dbReference type="EC" id="2.6.1.52" evidence="4"/>
<evidence type="ECO:0000256" key="4">
    <source>
        <dbReference type="ARBA" id="ARBA00013030"/>
    </source>
</evidence>
<evidence type="ECO:0000256" key="10">
    <source>
        <dbReference type="ARBA" id="ARBA00047630"/>
    </source>
</evidence>
<dbReference type="PANTHER" id="PTHR43247:SF1">
    <property type="entry name" value="PHOSPHOSERINE AMINOTRANSFERASE"/>
    <property type="match status" value="1"/>
</dbReference>
<dbReference type="GO" id="GO:0006564">
    <property type="term" value="P:L-serine biosynthetic process"/>
    <property type="evidence" value="ECO:0007669"/>
    <property type="project" value="UniProtKB-KW"/>
</dbReference>
<comment type="similarity">
    <text evidence="3">Belongs to the class-V pyridoxal-phosphate-dependent aminotransferase family. SerC subfamily.</text>
</comment>
<evidence type="ECO:0000259" key="12">
    <source>
        <dbReference type="Pfam" id="PF00266"/>
    </source>
</evidence>
<dbReference type="InterPro" id="IPR015421">
    <property type="entry name" value="PyrdxlP-dep_Trfase_major"/>
</dbReference>
<comment type="catalytic activity">
    <reaction evidence="10">
        <text>4-(phosphooxy)-L-threonine + 2-oxoglutarate = (R)-3-hydroxy-2-oxo-4-phosphooxybutanoate + L-glutamate</text>
        <dbReference type="Rhea" id="RHEA:16573"/>
        <dbReference type="ChEBI" id="CHEBI:16810"/>
        <dbReference type="ChEBI" id="CHEBI:29985"/>
        <dbReference type="ChEBI" id="CHEBI:58452"/>
        <dbReference type="ChEBI" id="CHEBI:58538"/>
        <dbReference type="EC" id="2.6.1.52"/>
    </reaction>
</comment>
<dbReference type="GO" id="GO:0004648">
    <property type="term" value="F:O-phospho-L-serine:2-oxoglutarate aminotransferase activity"/>
    <property type="evidence" value="ECO:0007669"/>
    <property type="project" value="UniProtKB-EC"/>
</dbReference>
<keyword evidence="5 13" id="KW-0032">Aminotransferase</keyword>
<evidence type="ECO:0000256" key="9">
    <source>
        <dbReference type="ARBA" id="ARBA00023299"/>
    </source>
</evidence>
<dbReference type="EMBL" id="LASV01000302">
    <property type="protein sequence ID" value="KKA19954.1"/>
    <property type="molecule type" value="Genomic_DNA"/>
</dbReference>
<keyword evidence="8" id="KW-0663">Pyridoxal phosphate</keyword>
<dbReference type="Gene3D" id="3.90.1150.10">
    <property type="entry name" value="Aspartate Aminotransferase, domain 1"/>
    <property type="match status" value="1"/>
</dbReference>
<comment type="pathway">
    <text evidence="2">Amino-acid biosynthesis; L-serine biosynthesis; L-serine from 3-phospho-D-glycerate: step 2/3.</text>
</comment>
<keyword evidence="14" id="KW-1185">Reference proteome</keyword>
<dbReference type="GeneID" id="25318380"/>
<dbReference type="Pfam" id="PF00266">
    <property type="entry name" value="Aminotran_5"/>
    <property type="match status" value="2"/>
</dbReference>
<evidence type="ECO:0000256" key="2">
    <source>
        <dbReference type="ARBA" id="ARBA00005099"/>
    </source>
</evidence>
<proteinExistence type="inferred from homology"/>
<evidence type="ECO:0000256" key="3">
    <source>
        <dbReference type="ARBA" id="ARBA00006904"/>
    </source>
</evidence>
<dbReference type="InterPro" id="IPR015422">
    <property type="entry name" value="PyrdxlP-dep_Trfase_small"/>
</dbReference>
<gene>
    <name evidence="13" type="ORF">T310_6068</name>
</gene>
<dbReference type="GO" id="GO:0030170">
    <property type="term" value="F:pyridoxal phosphate binding"/>
    <property type="evidence" value="ECO:0007669"/>
    <property type="project" value="TreeGrafter"/>
</dbReference>
<keyword evidence="6" id="KW-0028">Amino-acid biosynthesis</keyword>
<sequence>MPSRQEVAYFGAGPAPLPTSVIEAGAKAFVNYNDSGLGLAEISHRSPTANQILADTKASLTTLLDIPDNYEILFMQGGGSGEFSAVVQNLVSVFVERRRRRAEANILKANPNEDPARVEELVLERLKKEIDEELKLDYIVTGSWSLKASQEAARLVGPKYVNVAVDARKANDGKFGKIPPEETWSLTPTRREGGKGSAFVYFCDNETVDGVEFPAFPKVLEPQGEDEEDERLVVADMSSNFLSRKVDVRKYAVIFAGAQKNVGVTGITIVIVRKSLLPPQTATPPASLLQKLNIGGVPGPIVFDYATIAKNNSLYNTLPIFNLWVAGQVMAELVNTFGTKKVSGQEEIAARKAQLIYAALDKYPHVYHVVPDKSVRSRMNICFRVYGGDADKEKEFLAGAEKRLLLGLKGHRSVGGIRASNYNAVPLENVERLVKYLEDYATGQY</sequence>
<evidence type="ECO:0000313" key="14">
    <source>
        <dbReference type="Proteomes" id="UP000053958"/>
    </source>
</evidence>